<dbReference type="PIRSF" id="PIRSF006698">
    <property type="entry name" value="Septin"/>
    <property type="match status" value="1"/>
</dbReference>
<evidence type="ECO:0000256" key="7">
    <source>
        <dbReference type="PIRNR" id="PIRNR006698"/>
    </source>
</evidence>
<dbReference type="InterPro" id="IPR016491">
    <property type="entry name" value="Septin"/>
</dbReference>
<dbReference type="CDD" id="cd01850">
    <property type="entry name" value="CDC_Septin"/>
    <property type="match status" value="1"/>
</dbReference>
<evidence type="ECO:0000256" key="8">
    <source>
        <dbReference type="RuleBase" id="RU004560"/>
    </source>
</evidence>
<dbReference type="InterPro" id="IPR030379">
    <property type="entry name" value="G_SEPTIN_dom"/>
</dbReference>
<dbReference type="GO" id="GO:0005525">
    <property type="term" value="F:GTP binding"/>
    <property type="evidence" value="ECO:0007669"/>
    <property type="project" value="UniProtKB-UniRule"/>
</dbReference>
<name>A0A914LBM9_MELIC</name>
<proteinExistence type="inferred from homology"/>
<dbReference type="Proteomes" id="UP000887563">
    <property type="component" value="Unplaced"/>
</dbReference>
<sequence>MSTTTEASRAKTGISSHNIDCVGFANFSNQLLRRCVKDGFEFTMMVVGQSGLGKSTFLNTLFMAELHDLKNDKSLEIKSTVSIESKTFRLVENDVRLKITVVDTPGFGDFVDNSKCWEPIVKYIDDRFADYLAEETKIDRSSKIEDKRVHLCIYFIPPTGHGLKQLDITFMKALQDRVNIIPVIAKADTLTPTELGRFKQHIMEDMNKNNISLYKLPYSDCEQQQSIVNGCSVLPTNGKSQSHQNTTKLESSKRFPFAIVGSTHVKEVLVGGEHRATKQRVRVREYPWGIVEVDNLGHNDFVALRDMIIRNNLIDLIENYRMRNLPQSSFDDDPFTQLEKEISARQLESEDTRRKRQALFSEGVAVRERRLMERALAMDNEEKENRKVLEEKRELLDKLKKEIDMK</sequence>
<dbReference type="InterPro" id="IPR027417">
    <property type="entry name" value="P-loop_NTPase"/>
</dbReference>
<dbReference type="GO" id="GO:0051301">
    <property type="term" value="P:cell division"/>
    <property type="evidence" value="ECO:0007669"/>
    <property type="project" value="UniProtKB-KW"/>
</dbReference>
<dbReference type="GO" id="GO:0005856">
    <property type="term" value="C:cytoskeleton"/>
    <property type="evidence" value="ECO:0007669"/>
    <property type="project" value="UniProtKB-ARBA"/>
</dbReference>
<feature type="domain" description="Septin-type G" evidence="9">
    <location>
        <begin position="38"/>
        <end position="335"/>
    </location>
</feature>
<keyword evidence="4" id="KW-0175">Coiled coil</keyword>
<evidence type="ECO:0000259" key="9">
    <source>
        <dbReference type="PROSITE" id="PS51719"/>
    </source>
</evidence>
<evidence type="ECO:0000256" key="1">
    <source>
        <dbReference type="ARBA" id="ARBA00004626"/>
    </source>
</evidence>
<accession>A0A914LBM9</accession>
<comment type="subcellular location">
    <subcellularLocation>
        <location evidence="1">Cleavage furrow</location>
    </subcellularLocation>
</comment>
<evidence type="ECO:0000256" key="2">
    <source>
        <dbReference type="ARBA" id="ARBA00022618"/>
    </source>
</evidence>
<dbReference type="PROSITE" id="PS51719">
    <property type="entry name" value="G_SEPTIN"/>
    <property type="match status" value="1"/>
</dbReference>
<keyword evidence="6" id="KW-0131">Cell cycle</keyword>
<dbReference type="WBParaSite" id="Minc3s00401g11674">
    <property type="protein sequence ID" value="Minc3s00401g11674"/>
    <property type="gene ID" value="Minc3s00401g11674"/>
</dbReference>
<dbReference type="GO" id="GO:0032154">
    <property type="term" value="C:cleavage furrow"/>
    <property type="evidence" value="ECO:0007669"/>
    <property type="project" value="UniProtKB-SubCell"/>
</dbReference>
<evidence type="ECO:0000256" key="4">
    <source>
        <dbReference type="ARBA" id="ARBA00023054"/>
    </source>
</evidence>
<keyword evidence="3 8" id="KW-0547">Nucleotide-binding</keyword>
<dbReference type="FunFam" id="3.40.50.300:FF:000162">
    <property type="entry name" value="septin-7 isoform X1"/>
    <property type="match status" value="1"/>
</dbReference>
<dbReference type="PANTHER" id="PTHR18884">
    <property type="entry name" value="SEPTIN"/>
    <property type="match status" value="1"/>
</dbReference>
<evidence type="ECO:0000256" key="3">
    <source>
        <dbReference type="ARBA" id="ARBA00022741"/>
    </source>
</evidence>
<keyword evidence="2" id="KW-0132">Cell division</keyword>
<dbReference type="SUPFAM" id="SSF52540">
    <property type="entry name" value="P-loop containing nucleoside triphosphate hydrolases"/>
    <property type="match status" value="1"/>
</dbReference>
<evidence type="ECO:0000256" key="6">
    <source>
        <dbReference type="ARBA" id="ARBA00023306"/>
    </source>
</evidence>
<keyword evidence="5 8" id="KW-0342">GTP-binding</keyword>
<evidence type="ECO:0000313" key="10">
    <source>
        <dbReference type="Proteomes" id="UP000887563"/>
    </source>
</evidence>
<organism evidence="10 11">
    <name type="scientific">Meloidogyne incognita</name>
    <name type="common">Southern root-knot nematode worm</name>
    <name type="synonym">Oxyuris incognita</name>
    <dbReference type="NCBI Taxonomy" id="6306"/>
    <lineage>
        <taxon>Eukaryota</taxon>
        <taxon>Metazoa</taxon>
        <taxon>Ecdysozoa</taxon>
        <taxon>Nematoda</taxon>
        <taxon>Chromadorea</taxon>
        <taxon>Rhabditida</taxon>
        <taxon>Tylenchina</taxon>
        <taxon>Tylenchomorpha</taxon>
        <taxon>Tylenchoidea</taxon>
        <taxon>Meloidogynidae</taxon>
        <taxon>Meloidogyninae</taxon>
        <taxon>Meloidogyne</taxon>
        <taxon>Meloidogyne incognita group</taxon>
    </lineage>
</organism>
<dbReference type="AlphaFoldDB" id="A0A914LBM9"/>
<reference evidence="11" key="1">
    <citation type="submission" date="2022-11" db="UniProtKB">
        <authorList>
            <consortium name="WormBaseParasite"/>
        </authorList>
    </citation>
    <scope>IDENTIFICATION</scope>
</reference>
<evidence type="ECO:0000313" key="11">
    <source>
        <dbReference type="WBParaSite" id="Minc3s00401g11674"/>
    </source>
</evidence>
<keyword evidence="10" id="KW-1185">Reference proteome</keyword>
<protein>
    <recommendedName>
        <fullName evidence="7">Septin</fullName>
    </recommendedName>
</protein>
<dbReference type="Gene3D" id="3.40.50.300">
    <property type="entry name" value="P-loop containing nucleotide triphosphate hydrolases"/>
    <property type="match status" value="1"/>
</dbReference>
<dbReference type="Pfam" id="PF00735">
    <property type="entry name" value="Septin"/>
    <property type="match status" value="1"/>
</dbReference>
<comment type="similarity">
    <text evidence="7 8">Belongs to the TRAFAC class TrmE-Era-EngA-EngB-Septin-like GTPase superfamily. Septin GTPase family.</text>
</comment>
<evidence type="ECO:0000256" key="5">
    <source>
        <dbReference type="ARBA" id="ARBA00023134"/>
    </source>
</evidence>